<feature type="non-terminal residue" evidence="9">
    <location>
        <position position="914"/>
    </location>
</feature>
<dbReference type="InterPro" id="IPR000917">
    <property type="entry name" value="Sulfatase_N"/>
</dbReference>
<evidence type="ECO:0000313" key="10">
    <source>
        <dbReference type="Proteomes" id="UP001642464"/>
    </source>
</evidence>
<comment type="similarity">
    <text evidence="2">Belongs to the sulfatase family.</text>
</comment>
<organism evidence="9 10">
    <name type="scientific">Durusdinium trenchii</name>
    <dbReference type="NCBI Taxonomy" id="1381693"/>
    <lineage>
        <taxon>Eukaryota</taxon>
        <taxon>Sar</taxon>
        <taxon>Alveolata</taxon>
        <taxon>Dinophyceae</taxon>
        <taxon>Suessiales</taxon>
        <taxon>Symbiodiniaceae</taxon>
        <taxon>Durusdinium</taxon>
    </lineage>
</organism>
<dbReference type="Pfam" id="PF00884">
    <property type="entry name" value="Sulfatase"/>
    <property type="match status" value="1"/>
</dbReference>
<keyword evidence="10" id="KW-1185">Reference proteome</keyword>
<accession>A0ABP0JYA3</accession>
<evidence type="ECO:0000313" key="9">
    <source>
        <dbReference type="EMBL" id="CAK9019482.1"/>
    </source>
</evidence>
<gene>
    <name evidence="9" type="ORF">SCF082_LOCUS14533</name>
</gene>
<keyword evidence="6" id="KW-0106">Calcium</keyword>
<name>A0ABP0JYA3_9DINO</name>
<dbReference type="Proteomes" id="UP001642464">
    <property type="component" value="Unassembled WGS sequence"/>
</dbReference>
<keyword evidence="3" id="KW-0479">Metal-binding</keyword>
<dbReference type="NCBIfam" id="TIGR02604">
    <property type="entry name" value="Piru_Ver_Nterm"/>
    <property type="match status" value="2"/>
</dbReference>
<keyword evidence="4" id="KW-0732">Signal</keyword>
<evidence type="ECO:0000256" key="2">
    <source>
        <dbReference type="ARBA" id="ARBA00008779"/>
    </source>
</evidence>
<dbReference type="InterPro" id="IPR055557">
    <property type="entry name" value="DUF7133"/>
</dbReference>
<dbReference type="PANTHER" id="PTHR45953">
    <property type="entry name" value="IDURONATE 2-SULFATASE"/>
    <property type="match status" value="1"/>
</dbReference>
<dbReference type="InterPro" id="IPR011042">
    <property type="entry name" value="6-blade_b-propeller_TolB-like"/>
</dbReference>
<dbReference type="EMBL" id="CAXAMM010009120">
    <property type="protein sequence ID" value="CAK9019482.1"/>
    <property type="molecule type" value="Genomic_DNA"/>
</dbReference>
<sequence>MTGLRPESIDVHGHGQREVDAFRRRRPDAISMASWLKQHGYHTQSFGKIDHDGWQLADDWSVPSSPGREKEILEIVDPNDPSGPTIIADRFNCPAIQSPDVPDEKLFAGRMTRQVIDLLGARDPEQPMFLAVGYRRPHLPLVAPRRYFDLYQPDESWLAPNPNPPASSPVIAWLNSLGYRGAAKRFGLEMPIAPTREEGPLWNGYELRSYVGIPTYGEIPVAVQLEVVRAYAACISYVDEQIGRLLDALERSPRADETIIILCSDHGWHLGEQSAWAKMTNFEVATRVPLLISAPGVMPGRSRMPTELVDLYPTVCDLVGLPMPGHLEGESLAGELRQPGRAPQQRFAFSLFGRDKGRYLGRAVRSERFRFVEWTDTQSGSVIARELYDHNSDPLETVNVAEQSRYAQEQARLQKVLRNATGSGDDFPVNTQAPGESPLAPEEAVTRLRVPDGFQVTLAAAEPDVRQPIAITFDDRGRLWVAESYSYNGSKFTDEPHDRVLIFDDTTGDGVLDRRKVFCEGLTHLTGLEIGFGGVWITAPPALTFIPDENRDDVPDGEPVVHLDGWTVKAEHNNVNGLCWGERTELSCCIWRYHPTRHLFEVVADGTINPWGLDFDEHGQGFLTTSVVEHLWHLVPGAHYERWKDRGTHPNPYVYELMTATCDHLHWSSGRFDKKSRVAEGNQSHGGGHSHCDAMIYLGDRWPERYRGTILMSNIHGRRINCDRLVLEEQGYRGRHDEDFLVADDPWFRAVSMEYGPDGDVYVTDWSDNGECHDRDGVHRTSGRIYKVSWGTPRRVDVDLQQCANEDLVAYQLHRNEWYVRHARRILQERAAGGDDMSEVQRQLRELFKRGDSVTHQLRALWTLHVTGGLDEALLIHHLGHASEHVRAWAVRLLLDDGRTISSTSALAKIEDLA</sequence>
<evidence type="ECO:0000256" key="5">
    <source>
        <dbReference type="ARBA" id="ARBA00022801"/>
    </source>
</evidence>
<evidence type="ECO:0000256" key="4">
    <source>
        <dbReference type="ARBA" id="ARBA00022729"/>
    </source>
</evidence>
<keyword evidence="5" id="KW-0378">Hydrolase</keyword>
<dbReference type="InterPro" id="IPR017850">
    <property type="entry name" value="Alkaline_phosphatase_core_sf"/>
</dbReference>
<evidence type="ECO:0000259" key="8">
    <source>
        <dbReference type="Pfam" id="PF23500"/>
    </source>
</evidence>
<dbReference type="PANTHER" id="PTHR45953:SF1">
    <property type="entry name" value="IDURONATE 2-SULFATASE"/>
    <property type="match status" value="1"/>
</dbReference>
<reference evidence="9 10" key="1">
    <citation type="submission" date="2024-02" db="EMBL/GenBank/DDBJ databases">
        <authorList>
            <person name="Chen Y."/>
            <person name="Shah S."/>
            <person name="Dougan E. K."/>
            <person name="Thang M."/>
            <person name="Chan C."/>
        </authorList>
    </citation>
    <scope>NUCLEOTIDE SEQUENCE [LARGE SCALE GENOMIC DNA]</scope>
</reference>
<dbReference type="InterPro" id="IPR013428">
    <property type="entry name" value="Membrane-bound_put_N"/>
</dbReference>
<evidence type="ECO:0000259" key="7">
    <source>
        <dbReference type="Pfam" id="PF00884"/>
    </source>
</evidence>
<feature type="domain" description="Sulfatase N-terminal" evidence="7">
    <location>
        <begin position="28"/>
        <end position="320"/>
    </location>
</feature>
<dbReference type="InterPro" id="IPR011041">
    <property type="entry name" value="Quinoprot_gluc/sorb_DH_b-prop"/>
</dbReference>
<dbReference type="SUPFAM" id="SSF53649">
    <property type="entry name" value="Alkaline phosphatase-like"/>
    <property type="match status" value="1"/>
</dbReference>
<proteinExistence type="inferred from homology"/>
<dbReference type="Gene3D" id="3.40.720.10">
    <property type="entry name" value="Alkaline Phosphatase, subunit A"/>
    <property type="match status" value="1"/>
</dbReference>
<feature type="domain" description="DUF7133" evidence="8">
    <location>
        <begin position="441"/>
        <end position="768"/>
    </location>
</feature>
<comment type="cofactor">
    <cofactor evidence="1">
        <name>Ca(2+)</name>
        <dbReference type="ChEBI" id="CHEBI:29108"/>
    </cofactor>
</comment>
<dbReference type="Gene3D" id="2.120.10.30">
    <property type="entry name" value="TolB, C-terminal domain"/>
    <property type="match status" value="1"/>
</dbReference>
<dbReference type="SUPFAM" id="SSF50952">
    <property type="entry name" value="Soluble quinoprotein glucose dehydrogenase"/>
    <property type="match status" value="1"/>
</dbReference>
<dbReference type="InterPro" id="IPR035874">
    <property type="entry name" value="IDS"/>
</dbReference>
<dbReference type="CDD" id="cd16030">
    <property type="entry name" value="iduronate-2-sulfatase"/>
    <property type="match status" value="1"/>
</dbReference>
<evidence type="ECO:0000256" key="6">
    <source>
        <dbReference type="ARBA" id="ARBA00022837"/>
    </source>
</evidence>
<evidence type="ECO:0000256" key="1">
    <source>
        <dbReference type="ARBA" id="ARBA00001913"/>
    </source>
</evidence>
<comment type="caution">
    <text evidence="9">The sequence shown here is derived from an EMBL/GenBank/DDBJ whole genome shotgun (WGS) entry which is preliminary data.</text>
</comment>
<evidence type="ECO:0000256" key="3">
    <source>
        <dbReference type="ARBA" id="ARBA00022723"/>
    </source>
</evidence>
<protein>
    <submittedName>
        <fullName evidence="9">Ulvan-active sulfatase (Iduronate 2-sulfatase) (Polysaccharide utilization locus H protein P11) (PUL H protein P11) (Sulfatase family S1 subfamily 7 protein P11) (P11_S1_7)</fullName>
    </submittedName>
</protein>
<dbReference type="Pfam" id="PF23500">
    <property type="entry name" value="DUF7133"/>
    <property type="match status" value="1"/>
</dbReference>